<keyword evidence="12" id="KW-0274">FAD</keyword>
<evidence type="ECO:0000256" key="14">
    <source>
        <dbReference type="ARBA" id="ARBA00023002"/>
    </source>
</evidence>
<keyword evidence="23" id="KW-0813">Transport</keyword>
<dbReference type="CDD" id="cd14779">
    <property type="entry name" value="FHP_Ae-globin-like"/>
    <property type="match status" value="1"/>
</dbReference>
<dbReference type="FunFam" id="3.40.50.80:FF:000010">
    <property type="entry name" value="Flavohemoprotein"/>
    <property type="match status" value="1"/>
</dbReference>
<protein>
    <recommendedName>
        <fullName evidence="6">Flavohemoprotein</fullName>
        <ecNumber evidence="5">1.14.12.17</ecNumber>
    </recommendedName>
    <alternativeName>
        <fullName evidence="19">Flavohemoglobin</fullName>
    </alternativeName>
    <alternativeName>
        <fullName evidence="18">Hemoglobin-like protein</fullName>
    </alternativeName>
    <alternativeName>
        <fullName evidence="20">Nitric oxide dioxygenase</fullName>
    </alternativeName>
</protein>
<dbReference type="CDD" id="cd06184">
    <property type="entry name" value="flavohem_like_fad_nad_binding"/>
    <property type="match status" value="1"/>
</dbReference>
<keyword evidence="13" id="KW-0521">NADP</keyword>
<dbReference type="InterPro" id="IPR017938">
    <property type="entry name" value="Riboflavin_synthase-like_b-brl"/>
</dbReference>
<evidence type="ECO:0000256" key="12">
    <source>
        <dbReference type="ARBA" id="ARBA00022827"/>
    </source>
</evidence>
<organism evidence="26 27">
    <name type="scientific">Rouxiella aceris</name>
    <dbReference type="NCBI Taxonomy" id="2703884"/>
    <lineage>
        <taxon>Bacteria</taxon>
        <taxon>Pseudomonadati</taxon>
        <taxon>Pseudomonadota</taxon>
        <taxon>Gammaproteobacteria</taxon>
        <taxon>Enterobacterales</taxon>
        <taxon>Yersiniaceae</taxon>
        <taxon>Rouxiella</taxon>
    </lineage>
</organism>
<dbReference type="InterPro" id="IPR000971">
    <property type="entry name" value="Globin"/>
</dbReference>
<evidence type="ECO:0000256" key="20">
    <source>
        <dbReference type="ARBA" id="ARBA00033187"/>
    </source>
</evidence>
<dbReference type="Gene3D" id="2.40.30.10">
    <property type="entry name" value="Translation factors"/>
    <property type="match status" value="1"/>
</dbReference>
<keyword evidence="10" id="KW-0285">Flavoprotein</keyword>
<dbReference type="SUPFAM" id="SSF52343">
    <property type="entry name" value="Ferredoxin reductase-like, C-terminal NADP-linked domain"/>
    <property type="match status" value="1"/>
</dbReference>
<dbReference type="Gene3D" id="1.10.490.10">
    <property type="entry name" value="Globins"/>
    <property type="match status" value="1"/>
</dbReference>
<keyword evidence="27" id="KW-1185">Reference proteome</keyword>
<dbReference type="GO" id="GO:0020037">
    <property type="term" value="F:heme binding"/>
    <property type="evidence" value="ECO:0007669"/>
    <property type="project" value="InterPro"/>
</dbReference>
<dbReference type="PROSITE" id="PS01033">
    <property type="entry name" value="GLOBIN"/>
    <property type="match status" value="1"/>
</dbReference>
<evidence type="ECO:0000256" key="23">
    <source>
        <dbReference type="RuleBase" id="RU000356"/>
    </source>
</evidence>
<evidence type="ECO:0000256" key="16">
    <source>
        <dbReference type="ARBA" id="ARBA00023027"/>
    </source>
</evidence>
<evidence type="ECO:0000313" key="26">
    <source>
        <dbReference type="EMBL" id="NMP26211.1"/>
    </source>
</evidence>
<reference evidence="26 27" key="2">
    <citation type="submission" date="2020-06" db="EMBL/GenBank/DDBJ databases">
        <title>Polyphasic characterization of a Rahnella strain isolated from tree sap.</title>
        <authorList>
            <person name="Kim I.S."/>
        </authorList>
    </citation>
    <scope>NUCLEOTIDE SEQUENCE [LARGE SCALE GENOMIC DNA]</scope>
    <source>
        <strain evidence="26 27">SAP-1</strain>
    </source>
</reference>
<evidence type="ECO:0000259" key="25">
    <source>
        <dbReference type="PROSITE" id="PS51384"/>
    </source>
</evidence>
<dbReference type="GO" id="GO:0046210">
    <property type="term" value="P:nitric oxide catabolic process"/>
    <property type="evidence" value="ECO:0007669"/>
    <property type="project" value="TreeGrafter"/>
</dbReference>
<dbReference type="GO" id="GO:0046872">
    <property type="term" value="F:metal ion binding"/>
    <property type="evidence" value="ECO:0007669"/>
    <property type="project" value="UniProtKB-KW"/>
</dbReference>
<dbReference type="GO" id="GO:0019825">
    <property type="term" value="F:oxygen binding"/>
    <property type="evidence" value="ECO:0007669"/>
    <property type="project" value="InterPro"/>
</dbReference>
<comment type="similarity">
    <text evidence="3">In the C-terminal section; belongs to the flavoprotein pyridine nucleotide cytochrome reductase family.</text>
</comment>
<dbReference type="InterPro" id="IPR017927">
    <property type="entry name" value="FAD-bd_FR_type"/>
</dbReference>
<dbReference type="Pfam" id="PF00042">
    <property type="entry name" value="Globin"/>
    <property type="match status" value="1"/>
</dbReference>
<dbReference type="SUPFAM" id="SSF63380">
    <property type="entry name" value="Riboflavin synthase domain-like"/>
    <property type="match status" value="1"/>
</dbReference>
<keyword evidence="16" id="KW-0520">NAD</keyword>
<dbReference type="InterPro" id="IPR012292">
    <property type="entry name" value="Globin/Proto"/>
</dbReference>
<sequence>MYFKCIFCCGVRCIVLTEEQKELVKATVPVLRANGVALTEYFYNRMLSNNPVLKETFNMGNQRSGAQAKALAGAVLAYAENIDDPSVLAPVIELVCNKHVSLNIQAPDYAIVGENLLHSISEVLAISMDDPLISAWAIAYGQLADLFIATEKAIYSEHETTAGSWLGWRNFIIKSKINESDEITSFYLTPEDGKPLPLYKPGQYITLRIMVPELGIKQPRQYSLSDSPSGEYLRISVKREYARTEDHNPGYVSSTLHQVAQEGDRVELSAPCGNFFLVNADNSNVFISAGIGQTPMLAMLNQLVTGGSSTENEHTLPGKTEAYFSSVNQVKKPIYFIHAARGSNVHGMRAEVQALANENPHLHAFVAYENVVAEDILGKDYHLQGRLDLKQLPESYLPKDADYYLCGPAPFMQQQRESLLELCIPVERIHSEAFGPGGVAL</sequence>
<evidence type="ECO:0000256" key="21">
    <source>
        <dbReference type="ARBA" id="ARBA00048649"/>
    </source>
</evidence>
<keyword evidence="9 23" id="KW-0561">Oxygen transport</keyword>
<evidence type="ECO:0000256" key="22">
    <source>
        <dbReference type="ARBA" id="ARBA00049433"/>
    </source>
</evidence>
<evidence type="ECO:0000256" key="11">
    <source>
        <dbReference type="ARBA" id="ARBA00022723"/>
    </source>
</evidence>
<comment type="cofactor">
    <cofactor evidence="2">
        <name>FAD</name>
        <dbReference type="ChEBI" id="CHEBI:57692"/>
    </cofactor>
</comment>
<dbReference type="PANTHER" id="PTHR43396:SF3">
    <property type="entry name" value="FLAVOHEMOPROTEIN"/>
    <property type="match status" value="1"/>
</dbReference>
<evidence type="ECO:0000256" key="5">
    <source>
        <dbReference type="ARBA" id="ARBA00012229"/>
    </source>
</evidence>
<keyword evidence="11" id="KW-0479">Metal-binding</keyword>
<dbReference type="Gene3D" id="3.40.50.80">
    <property type="entry name" value="Nucleotide-binding domain of ferredoxin-NADP reductase (FNR) module"/>
    <property type="match status" value="1"/>
</dbReference>
<proteinExistence type="inferred from homology"/>
<evidence type="ECO:0000256" key="18">
    <source>
        <dbReference type="ARBA" id="ARBA00030024"/>
    </source>
</evidence>
<evidence type="ECO:0000256" key="4">
    <source>
        <dbReference type="ARBA" id="ARBA00008414"/>
    </source>
</evidence>
<dbReference type="EC" id="1.14.12.17" evidence="5"/>
<dbReference type="GO" id="GO:0071500">
    <property type="term" value="P:cellular response to nitrosative stress"/>
    <property type="evidence" value="ECO:0007669"/>
    <property type="project" value="TreeGrafter"/>
</dbReference>
<accession>A0A848MGC6</accession>
<comment type="function">
    <text evidence="17">Is involved in NO detoxification in an aerobic process, termed nitric oxide dioxygenase (NOD) reaction that utilizes O(2) and NAD(P)H to convert NO to nitrate, which protects the bacterium from various noxious nitrogen compounds. Therefore, plays a central role in the inducible response to nitrosative stress.</text>
</comment>
<keyword evidence="26" id="KW-0223">Dioxygenase</keyword>
<dbReference type="GO" id="GO:0071949">
    <property type="term" value="F:FAD binding"/>
    <property type="evidence" value="ECO:0007669"/>
    <property type="project" value="TreeGrafter"/>
</dbReference>
<evidence type="ECO:0000256" key="17">
    <source>
        <dbReference type="ARBA" id="ARBA00025094"/>
    </source>
</evidence>
<dbReference type="EMBL" id="JAADJU010000002">
    <property type="protein sequence ID" value="NMP26211.1"/>
    <property type="molecule type" value="Genomic_DNA"/>
</dbReference>
<dbReference type="Pfam" id="PF00175">
    <property type="entry name" value="NAD_binding_1"/>
    <property type="match status" value="1"/>
</dbReference>
<evidence type="ECO:0000256" key="19">
    <source>
        <dbReference type="ARBA" id="ARBA00030929"/>
    </source>
</evidence>
<dbReference type="FunFam" id="1.10.490.10:FF:000003">
    <property type="entry name" value="Flavohemoprotein"/>
    <property type="match status" value="1"/>
</dbReference>
<dbReference type="GO" id="GO:0005344">
    <property type="term" value="F:oxygen carrier activity"/>
    <property type="evidence" value="ECO:0007669"/>
    <property type="project" value="UniProtKB-KW"/>
</dbReference>
<keyword evidence="15" id="KW-0408">Iron</keyword>
<evidence type="ECO:0000256" key="8">
    <source>
        <dbReference type="ARBA" id="ARBA00022617"/>
    </source>
</evidence>
<feature type="domain" description="Globin" evidence="24">
    <location>
        <begin position="15"/>
        <end position="152"/>
    </location>
</feature>
<dbReference type="FunFam" id="2.40.30.10:FF:000034">
    <property type="entry name" value="Flavohemoprotein"/>
    <property type="match status" value="1"/>
</dbReference>
<dbReference type="PANTHER" id="PTHR43396">
    <property type="entry name" value="FLAVOHEMOPROTEIN"/>
    <property type="match status" value="1"/>
</dbReference>
<evidence type="ECO:0000256" key="9">
    <source>
        <dbReference type="ARBA" id="ARBA00022621"/>
    </source>
</evidence>
<evidence type="ECO:0000256" key="2">
    <source>
        <dbReference type="ARBA" id="ARBA00001974"/>
    </source>
</evidence>
<comment type="caution">
    <text evidence="26">The sequence shown here is derived from an EMBL/GenBank/DDBJ whole genome shotgun (WGS) entry which is preliminary data.</text>
</comment>
<dbReference type="SUPFAM" id="SSF46458">
    <property type="entry name" value="Globin-like"/>
    <property type="match status" value="1"/>
</dbReference>
<keyword evidence="7" id="KW-0216">Detoxification</keyword>
<dbReference type="InterPro" id="IPR009050">
    <property type="entry name" value="Globin-like_sf"/>
</dbReference>
<evidence type="ECO:0000256" key="10">
    <source>
        <dbReference type="ARBA" id="ARBA00022630"/>
    </source>
</evidence>
<dbReference type="InterPro" id="IPR039261">
    <property type="entry name" value="FNR_nucleotide-bd"/>
</dbReference>
<evidence type="ECO:0000313" key="27">
    <source>
        <dbReference type="Proteomes" id="UP000585363"/>
    </source>
</evidence>
<dbReference type="Proteomes" id="UP000585363">
    <property type="component" value="Unassembled WGS sequence"/>
</dbReference>
<keyword evidence="14" id="KW-0560">Oxidoreductase</keyword>
<feature type="domain" description="FAD-binding FR-type" evidence="25">
    <location>
        <begin position="166"/>
        <end position="278"/>
    </location>
</feature>
<dbReference type="PROSITE" id="PS51384">
    <property type="entry name" value="FAD_FR"/>
    <property type="match status" value="1"/>
</dbReference>
<comment type="catalytic activity">
    <reaction evidence="21">
        <text>2 nitric oxide + NADH + 2 O2 = 2 nitrate + NAD(+) + H(+)</text>
        <dbReference type="Rhea" id="RHEA:19469"/>
        <dbReference type="ChEBI" id="CHEBI:15378"/>
        <dbReference type="ChEBI" id="CHEBI:15379"/>
        <dbReference type="ChEBI" id="CHEBI:16480"/>
        <dbReference type="ChEBI" id="CHEBI:17632"/>
        <dbReference type="ChEBI" id="CHEBI:57540"/>
        <dbReference type="ChEBI" id="CHEBI:57945"/>
        <dbReference type="EC" id="1.14.12.17"/>
    </reaction>
</comment>
<gene>
    <name evidence="26" type="ORF">GW590_04905</name>
</gene>
<comment type="similarity">
    <text evidence="4">Belongs to the globin family. Two-domain flavohemoproteins subfamily.</text>
</comment>
<dbReference type="GO" id="GO:0009636">
    <property type="term" value="P:response to toxic substance"/>
    <property type="evidence" value="ECO:0007669"/>
    <property type="project" value="UniProtKB-KW"/>
</dbReference>
<evidence type="ECO:0000256" key="3">
    <source>
        <dbReference type="ARBA" id="ARBA00006401"/>
    </source>
</evidence>
<evidence type="ECO:0000256" key="6">
    <source>
        <dbReference type="ARBA" id="ARBA00014637"/>
    </source>
</evidence>
<name>A0A848MGC6_9GAMM</name>
<comment type="cofactor">
    <cofactor evidence="1">
        <name>heme b</name>
        <dbReference type="ChEBI" id="CHEBI:60344"/>
    </cofactor>
</comment>
<evidence type="ECO:0000256" key="1">
    <source>
        <dbReference type="ARBA" id="ARBA00001970"/>
    </source>
</evidence>
<dbReference type="GO" id="GO:0008941">
    <property type="term" value="F:nitric oxide dioxygenase NAD(P)H activity"/>
    <property type="evidence" value="ECO:0007669"/>
    <property type="project" value="UniProtKB-EC"/>
</dbReference>
<dbReference type="InterPro" id="IPR001433">
    <property type="entry name" value="OxRdtase_FAD/NAD-bd"/>
</dbReference>
<evidence type="ECO:0000256" key="15">
    <source>
        <dbReference type="ARBA" id="ARBA00023004"/>
    </source>
</evidence>
<comment type="catalytic activity">
    <reaction evidence="22">
        <text>2 nitric oxide + NADPH + 2 O2 = 2 nitrate + NADP(+) + H(+)</text>
        <dbReference type="Rhea" id="RHEA:19465"/>
        <dbReference type="ChEBI" id="CHEBI:15378"/>
        <dbReference type="ChEBI" id="CHEBI:15379"/>
        <dbReference type="ChEBI" id="CHEBI:16480"/>
        <dbReference type="ChEBI" id="CHEBI:17632"/>
        <dbReference type="ChEBI" id="CHEBI:57783"/>
        <dbReference type="ChEBI" id="CHEBI:58349"/>
        <dbReference type="EC" id="1.14.12.17"/>
    </reaction>
</comment>
<reference evidence="26 27" key="1">
    <citation type="submission" date="2020-01" db="EMBL/GenBank/DDBJ databases">
        <authorList>
            <person name="Lee S.D."/>
        </authorList>
    </citation>
    <scope>NUCLEOTIDE SEQUENCE [LARGE SCALE GENOMIC DNA]</scope>
    <source>
        <strain evidence="26 27">SAP-1</strain>
    </source>
</reference>
<keyword evidence="8 23" id="KW-0349">Heme</keyword>
<dbReference type="AlphaFoldDB" id="A0A848MGC6"/>
<evidence type="ECO:0000259" key="24">
    <source>
        <dbReference type="PROSITE" id="PS01033"/>
    </source>
</evidence>
<evidence type="ECO:0000256" key="13">
    <source>
        <dbReference type="ARBA" id="ARBA00022857"/>
    </source>
</evidence>
<evidence type="ECO:0000256" key="7">
    <source>
        <dbReference type="ARBA" id="ARBA00022575"/>
    </source>
</evidence>